<proteinExistence type="predicted"/>
<protein>
    <submittedName>
        <fullName evidence="2">Putative zinc-or iron-chelating protein</fullName>
    </submittedName>
</protein>
<sequence>MKKLNLKSIDNGIKTAQRNGYFDDLYRIYETIPQGKCLGCTRCCVESVPTHFIEFLNIFQHMTNERALYEKLFPKIIGYYFLEMVKKNHCPFLDDEGMCSIYNYRPLVCRSFGHLTEDEYEENYKRVLSQNIQNMKFFKNKYKILLPKEVVDHKIDYCKNFEVNKKMTRFQRQTMIDSIFTMESAFFMRGLITEDFLDTGLVSWFVYTAFDIEEAGKLRIQIMREYIEQGVSETLKEVMEKLKTII</sequence>
<dbReference type="RefSeq" id="WP_132243256.1">
    <property type="nucleotide sequence ID" value="NZ_SLWV01000004.1"/>
</dbReference>
<dbReference type="InterPro" id="IPR017896">
    <property type="entry name" value="4Fe4S_Fe-S-bd"/>
</dbReference>
<evidence type="ECO:0000313" key="2">
    <source>
        <dbReference type="EMBL" id="TCO78726.1"/>
    </source>
</evidence>
<dbReference type="InterPro" id="IPR005358">
    <property type="entry name" value="Puta_zinc/iron-chelating_dom"/>
</dbReference>
<dbReference type="OrthoDB" id="9810361at2"/>
<dbReference type="PROSITE" id="PS51379">
    <property type="entry name" value="4FE4S_FER_2"/>
    <property type="match status" value="1"/>
</dbReference>
<dbReference type="AlphaFoldDB" id="A0A4R2L4G0"/>
<evidence type="ECO:0000259" key="1">
    <source>
        <dbReference type="PROSITE" id="PS51379"/>
    </source>
</evidence>
<organism evidence="2 3">
    <name type="scientific">Marinisporobacter balticus</name>
    <dbReference type="NCBI Taxonomy" id="2018667"/>
    <lineage>
        <taxon>Bacteria</taxon>
        <taxon>Bacillati</taxon>
        <taxon>Bacillota</taxon>
        <taxon>Clostridia</taxon>
        <taxon>Peptostreptococcales</taxon>
        <taxon>Thermotaleaceae</taxon>
        <taxon>Marinisporobacter</taxon>
    </lineage>
</organism>
<dbReference type="Proteomes" id="UP000294919">
    <property type="component" value="Unassembled WGS sequence"/>
</dbReference>
<evidence type="ECO:0000313" key="3">
    <source>
        <dbReference type="Proteomes" id="UP000294919"/>
    </source>
</evidence>
<comment type="caution">
    <text evidence="2">The sequence shown here is derived from an EMBL/GenBank/DDBJ whole genome shotgun (WGS) entry which is preliminary data.</text>
</comment>
<accession>A0A4R2L4G0</accession>
<feature type="domain" description="4Fe-4S ferredoxin-type" evidence="1">
    <location>
        <begin position="28"/>
        <end position="58"/>
    </location>
</feature>
<reference evidence="2 3" key="1">
    <citation type="submission" date="2019-03" db="EMBL/GenBank/DDBJ databases">
        <title>Genomic Encyclopedia of Type Strains, Phase IV (KMG-IV): sequencing the most valuable type-strain genomes for metagenomic binning, comparative biology and taxonomic classification.</title>
        <authorList>
            <person name="Goeker M."/>
        </authorList>
    </citation>
    <scope>NUCLEOTIDE SEQUENCE [LARGE SCALE GENOMIC DNA]</scope>
    <source>
        <strain evidence="2 3">DSM 102940</strain>
    </source>
</reference>
<keyword evidence="3" id="KW-1185">Reference proteome</keyword>
<name>A0A4R2L4G0_9FIRM</name>
<dbReference type="Pfam" id="PF03692">
    <property type="entry name" value="CxxCxxCC"/>
    <property type="match status" value="1"/>
</dbReference>
<gene>
    <name evidence="2" type="ORF">EV214_104113</name>
</gene>
<dbReference type="EMBL" id="SLWV01000004">
    <property type="protein sequence ID" value="TCO78726.1"/>
    <property type="molecule type" value="Genomic_DNA"/>
</dbReference>